<dbReference type="PROSITE" id="PS00213">
    <property type="entry name" value="LIPOCALIN"/>
    <property type="match status" value="1"/>
</dbReference>
<accession>A0A8C3WQH0</accession>
<comment type="similarity">
    <text evidence="2 8">Belongs to the calycin superfamily. Lipocalin family.</text>
</comment>
<evidence type="ECO:0000256" key="4">
    <source>
        <dbReference type="ARBA" id="ARBA00022525"/>
    </source>
</evidence>
<protein>
    <recommendedName>
        <fullName evidence="11">Lipocalin/cytosolic fatty-acid binding domain-containing protein</fullName>
    </recommendedName>
</protein>
<evidence type="ECO:0000256" key="9">
    <source>
        <dbReference type="SAM" id="MobiDB-lite"/>
    </source>
</evidence>
<keyword evidence="13" id="KW-1185">Reference proteome</keyword>
<organism evidence="12 13">
    <name type="scientific">Catagonus wagneri</name>
    <name type="common">Chacoan peccary</name>
    <dbReference type="NCBI Taxonomy" id="51154"/>
    <lineage>
        <taxon>Eukaryota</taxon>
        <taxon>Metazoa</taxon>
        <taxon>Chordata</taxon>
        <taxon>Craniata</taxon>
        <taxon>Vertebrata</taxon>
        <taxon>Euteleostomi</taxon>
        <taxon>Mammalia</taxon>
        <taxon>Eutheria</taxon>
        <taxon>Laurasiatheria</taxon>
        <taxon>Artiodactyla</taxon>
        <taxon>Suina</taxon>
        <taxon>Tayassuidae</taxon>
        <taxon>Catagonus</taxon>
    </lineage>
</organism>
<reference evidence="12" key="2">
    <citation type="submission" date="2025-09" db="UniProtKB">
        <authorList>
            <consortium name="Ensembl"/>
        </authorList>
    </citation>
    <scope>IDENTIFICATION</scope>
</reference>
<dbReference type="InterPro" id="IPR000566">
    <property type="entry name" value="Lipocln_cytosolic_FA-bd_dom"/>
</dbReference>
<evidence type="ECO:0000256" key="3">
    <source>
        <dbReference type="ARBA" id="ARBA00022448"/>
    </source>
</evidence>
<dbReference type="CDD" id="cd19416">
    <property type="entry name" value="lipocalin_beta-LG-like"/>
    <property type="match status" value="1"/>
</dbReference>
<keyword evidence="6" id="KW-0683">Retinol-binding</keyword>
<dbReference type="Proteomes" id="UP000694540">
    <property type="component" value="Unplaced"/>
</dbReference>
<dbReference type="GO" id="GO:0019841">
    <property type="term" value="F:retinol binding"/>
    <property type="evidence" value="ECO:0007669"/>
    <property type="project" value="UniProtKB-KW"/>
</dbReference>
<keyword evidence="10" id="KW-0732">Signal</keyword>
<evidence type="ECO:0000256" key="2">
    <source>
        <dbReference type="ARBA" id="ARBA00006889"/>
    </source>
</evidence>
<reference evidence="12" key="1">
    <citation type="submission" date="2025-08" db="UniProtKB">
        <authorList>
            <consortium name="Ensembl"/>
        </authorList>
    </citation>
    <scope>IDENTIFICATION</scope>
</reference>
<evidence type="ECO:0000256" key="10">
    <source>
        <dbReference type="SAM" id="SignalP"/>
    </source>
</evidence>
<dbReference type="PRINTS" id="PR00179">
    <property type="entry name" value="LIPOCALIN"/>
</dbReference>
<keyword evidence="7" id="KW-1015">Disulfide bond</keyword>
<feature type="domain" description="Lipocalin/cytosolic fatty-acid binding" evidence="11">
    <location>
        <begin position="34"/>
        <end position="166"/>
    </location>
</feature>
<dbReference type="InterPro" id="IPR002345">
    <property type="entry name" value="Lipocalin"/>
</dbReference>
<dbReference type="PRINTS" id="PR01172">
    <property type="entry name" value="BLCTOGLOBULN"/>
</dbReference>
<dbReference type="InterPro" id="IPR012674">
    <property type="entry name" value="Calycin"/>
</dbReference>
<evidence type="ECO:0000313" key="13">
    <source>
        <dbReference type="Proteomes" id="UP000694540"/>
    </source>
</evidence>
<dbReference type="Pfam" id="PF00061">
    <property type="entry name" value="Lipocalin"/>
    <property type="match status" value="1"/>
</dbReference>
<evidence type="ECO:0000256" key="8">
    <source>
        <dbReference type="RuleBase" id="RU003695"/>
    </source>
</evidence>
<feature type="compositionally biased region" description="Pro residues" evidence="9">
    <location>
        <begin position="179"/>
        <end position="199"/>
    </location>
</feature>
<feature type="region of interest" description="Disordered" evidence="9">
    <location>
        <begin position="169"/>
        <end position="231"/>
    </location>
</feature>
<dbReference type="InterPro" id="IPR002447">
    <property type="entry name" value="Blactoglobulin"/>
</dbReference>
<dbReference type="Gene3D" id="2.40.128.20">
    <property type="match status" value="1"/>
</dbReference>
<name>A0A8C3WQH0_9CETA</name>
<feature type="compositionally biased region" description="Pro residues" evidence="9">
    <location>
        <begin position="216"/>
        <end position="231"/>
    </location>
</feature>
<dbReference type="PANTHER" id="PTHR11430:SF117">
    <property type="entry name" value="GLYCODELIN"/>
    <property type="match status" value="1"/>
</dbReference>
<dbReference type="PANTHER" id="PTHR11430">
    <property type="entry name" value="LIPOCALIN"/>
    <property type="match status" value="1"/>
</dbReference>
<proteinExistence type="inferred from homology"/>
<feature type="signal peptide" evidence="10">
    <location>
        <begin position="1"/>
        <end position="18"/>
    </location>
</feature>
<sequence length="231" mass="25469">MRCLLLALGVALVCGVRAIELIQTMKYLDTQKVAGTWHTTAMAASDISLLDAESSPLQVYVEELKATPEGDLEMVLQKRWKDGCAQETIFAEKTDIPAVFKISSLDENKIFVLDTDYDSYLLFCMENSASPEHSLACQSLARTLQVDDVVRGRFEDALKLLPVPMQILSTPLEGEPGPVGKPPSPRRAPPRLPRLPRLPRPQTVHPAPSCPVQLLPDPPPLLPPPTEQCRI</sequence>
<evidence type="ECO:0000256" key="7">
    <source>
        <dbReference type="ARBA" id="ARBA00023157"/>
    </source>
</evidence>
<feature type="chain" id="PRO_5034665374" description="Lipocalin/cytosolic fatty-acid binding domain-containing protein" evidence="10">
    <location>
        <begin position="19"/>
        <end position="231"/>
    </location>
</feature>
<dbReference type="AlphaFoldDB" id="A0A8C3WQH0"/>
<keyword evidence="5" id="KW-0494">Milk protein</keyword>
<evidence type="ECO:0000256" key="5">
    <source>
        <dbReference type="ARBA" id="ARBA00022743"/>
    </source>
</evidence>
<evidence type="ECO:0000259" key="11">
    <source>
        <dbReference type="Pfam" id="PF00061"/>
    </source>
</evidence>
<evidence type="ECO:0000256" key="6">
    <source>
        <dbReference type="ARBA" id="ARBA00023072"/>
    </source>
</evidence>
<keyword evidence="3" id="KW-0813">Transport</keyword>
<comment type="subcellular location">
    <subcellularLocation>
        <location evidence="1">Secreted</location>
    </subcellularLocation>
</comment>
<evidence type="ECO:0000313" key="12">
    <source>
        <dbReference type="Ensembl" id="ENSCWAP00000017151.1"/>
    </source>
</evidence>
<dbReference type="SUPFAM" id="SSF50814">
    <property type="entry name" value="Lipocalins"/>
    <property type="match status" value="1"/>
</dbReference>
<keyword evidence="4" id="KW-0964">Secreted</keyword>
<dbReference type="GeneTree" id="ENSGT01050000244868"/>
<dbReference type="GO" id="GO:0005576">
    <property type="term" value="C:extracellular region"/>
    <property type="evidence" value="ECO:0007669"/>
    <property type="project" value="UniProtKB-SubCell"/>
</dbReference>
<dbReference type="InterPro" id="IPR022272">
    <property type="entry name" value="Lipocalin_CS"/>
</dbReference>
<evidence type="ECO:0000256" key="1">
    <source>
        <dbReference type="ARBA" id="ARBA00004613"/>
    </source>
</evidence>
<dbReference type="Ensembl" id="ENSCWAT00000018595.1">
    <property type="protein sequence ID" value="ENSCWAP00000017151.1"/>
    <property type="gene ID" value="ENSCWAG00000013037.1"/>
</dbReference>